<feature type="domain" description="BHLH" evidence="5">
    <location>
        <begin position="77"/>
        <end position="128"/>
    </location>
</feature>
<protein>
    <recommendedName>
        <fullName evidence="5">BHLH domain-containing protein</fullName>
    </recommendedName>
</protein>
<dbReference type="PANTHER" id="PTHR46133:SF15">
    <property type="entry name" value="BHLH TRANSCRIPTION FACTOR"/>
    <property type="match status" value="1"/>
</dbReference>
<accession>A0A8J5L2G6</accession>
<dbReference type="InterPro" id="IPR011598">
    <property type="entry name" value="bHLH_dom"/>
</dbReference>
<dbReference type="GO" id="GO:0046983">
    <property type="term" value="F:protein dimerization activity"/>
    <property type="evidence" value="ECO:0007669"/>
    <property type="project" value="InterPro"/>
</dbReference>
<evidence type="ECO:0000313" key="6">
    <source>
        <dbReference type="EMBL" id="KAG6502872.1"/>
    </source>
</evidence>
<comment type="similarity">
    <text evidence="1">Belongs to the bHLH protein family.</text>
</comment>
<evidence type="ECO:0000313" key="7">
    <source>
        <dbReference type="Proteomes" id="UP000734854"/>
    </source>
</evidence>
<dbReference type="EMBL" id="JACMSC010000010">
    <property type="protein sequence ID" value="KAG6502872.1"/>
    <property type="molecule type" value="Genomic_DNA"/>
</dbReference>
<sequence length="241" mass="27162">MASNSIDDYWNDDGGSDGELRCAIESFCNIAPIAGESFDRASIEEAYSDIYGLERSSSRKRLVVSESRSRTRDESCAEPKSKACREKMRRDKLNDRFAELSSFLDPVRPPKSDKATVLSDAVRVLTQLKAESEELKESNEKLLETIKDLKTEKNELRDEKIKLKADKENLEQQIKAMSMLPAGFMPHPLAYHPAAAFAPHVQAPSNKGAHFTAYPGMAMWQWLPRAVMDTTQDTKLWPPHA</sequence>
<dbReference type="InterPro" id="IPR036638">
    <property type="entry name" value="HLH_DNA-bd_sf"/>
</dbReference>
<dbReference type="SUPFAM" id="SSF47459">
    <property type="entry name" value="HLH, helix-loop-helix DNA-binding domain"/>
    <property type="match status" value="1"/>
</dbReference>
<keyword evidence="2" id="KW-0805">Transcription regulation</keyword>
<dbReference type="InterPro" id="IPR044818">
    <property type="entry name" value="ILR3-like"/>
</dbReference>
<feature type="coiled-coil region" evidence="4">
    <location>
        <begin position="118"/>
        <end position="180"/>
    </location>
</feature>
<evidence type="ECO:0000256" key="4">
    <source>
        <dbReference type="SAM" id="Coils"/>
    </source>
</evidence>
<keyword evidence="4" id="KW-0175">Coiled coil</keyword>
<evidence type="ECO:0000259" key="5">
    <source>
        <dbReference type="PROSITE" id="PS50888"/>
    </source>
</evidence>
<dbReference type="Gene3D" id="4.10.280.10">
    <property type="entry name" value="Helix-loop-helix DNA-binding domain"/>
    <property type="match status" value="1"/>
</dbReference>
<dbReference type="Proteomes" id="UP000734854">
    <property type="component" value="Unassembled WGS sequence"/>
</dbReference>
<comment type="caution">
    <text evidence="6">The sequence shown here is derived from an EMBL/GenBank/DDBJ whole genome shotgun (WGS) entry which is preliminary data.</text>
</comment>
<gene>
    <name evidence="6" type="ORF">ZIOFF_035161</name>
</gene>
<reference evidence="6 7" key="1">
    <citation type="submission" date="2020-08" db="EMBL/GenBank/DDBJ databases">
        <title>Plant Genome Project.</title>
        <authorList>
            <person name="Zhang R.-G."/>
        </authorList>
    </citation>
    <scope>NUCLEOTIDE SEQUENCE [LARGE SCALE GENOMIC DNA]</scope>
    <source>
        <tissue evidence="6">Rhizome</tissue>
    </source>
</reference>
<dbReference type="PANTHER" id="PTHR46133">
    <property type="entry name" value="BHLH TRANSCRIPTION FACTOR"/>
    <property type="match status" value="1"/>
</dbReference>
<dbReference type="AlphaFoldDB" id="A0A8J5L2G6"/>
<keyword evidence="3" id="KW-0804">Transcription</keyword>
<evidence type="ECO:0000256" key="1">
    <source>
        <dbReference type="ARBA" id="ARBA00005510"/>
    </source>
</evidence>
<dbReference type="CDD" id="cd11446">
    <property type="entry name" value="bHLH_AtILR3_like"/>
    <property type="match status" value="1"/>
</dbReference>
<dbReference type="PROSITE" id="PS50888">
    <property type="entry name" value="BHLH"/>
    <property type="match status" value="1"/>
</dbReference>
<dbReference type="Pfam" id="PF00010">
    <property type="entry name" value="HLH"/>
    <property type="match status" value="1"/>
</dbReference>
<evidence type="ECO:0000256" key="2">
    <source>
        <dbReference type="ARBA" id="ARBA00023015"/>
    </source>
</evidence>
<dbReference type="GO" id="GO:0006879">
    <property type="term" value="P:intracellular iron ion homeostasis"/>
    <property type="evidence" value="ECO:0007669"/>
    <property type="project" value="InterPro"/>
</dbReference>
<organism evidence="6 7">
    <name type="scientific">Zingiber officinale</name>
    <name type="common">Ginger</name>
    <name type="synonym">Amomum zingiber</name>
    <dbReference type="NCBI Taxonomy" id="94328"/>
    <lineage>
        <taxon>Eukaryota</taxon>
        <taxon>Viridiplantae</taxon>
        <taxon>Streptophyta</taxon>
        <taxon>Embryophyta</taxon>
        <taxon>Tracheophyta</taxon>
        <taxon>Spermatophyta</taxon>
        <taxon>Magnoliopsida</taxon>
        <taxon>Liliopsida</taxon>
        <taxon>Zingiberales</taxon>
        <taxon>Zingiberaceae</taxon>
        <taxon>Zingiber</taxon>
    </lineage>
</organism>
<proteinExistence type="inferred from homology"/>
<name>A0A8J5L2G6_ZINOF</name>
<evidence type="ECO:0000256" key="3">
    <source>
        <dbReference type="ARBA" id="ARBA00023163"/>
    </source>
</evidence>
<dbReference type="SMART" id="SM00353">
    <property type="entry name" value="HLH"/>
    <property type="match status" value="1"/>
</dbReference>
<dbReference type="GO" id="GO:0003700">
    <property type="term" value="F:DNA-binding transcription factor activity"/>
    <property type="evidence" value="ECO:0007669"/>
    <property type="project" value="InterPro"/>
</dbReference>
<keyword evidence="7" id="KW-1185">Reference proteome</keyword>